<dbReference type="RefSeq" id="WP_065482867.1">
    <property type="nucleotide sequence ID" value="NZ_MBEE01000208.1"/>
</dbReference>
<feature type="domain" description="Haemophore haem-binding" evidence="1">
    <location>
        <begin position="42"/>
        <end position="118"/>
    </location>
</feature>
<dbReference type="Proteomes" id="UP000092683">
    <property type="component" value="Unassembled WGS sequence"/>
</dbReference>
<dbReference type="GO" id="GO:0020037">
    <property type="term" value="F:heme binding"/>
    <property type="evidence" value="ECO:0007669"/>
    <property type="project" value="InterPro"/>
</dbReference>
<dbReference type="InterPro" id="IPR032407">
    <property type="entry name" value="MHB"/>
</dbReference>
<dbReference type="NCBIfam" id="TIGR04529">
    <property type="entry name" value="MTB_hemophore"/>
    <property type="match status" value="1"/>
</dbReference>
<dbReference type="AlphaFoldDB" id="A0A1B9CYK8"/>
<evidence type="ECO:0000259" key="1">
    <source>
        <dbReference type="Pfam" id="PF16525"/>
    </source>
</evidence>
<dbReference type="Pfam" id="PF16525">
    <property type="entry name" value="MHB"/>
    <property type="match status" value="1"/>
</dbReference>
<evidence type="ECO:0000313" key="3">
    <source>
        <dbReference type="Proteomes" id="UP000092683"/>
    </source>
</evidence>
<protein>
    <recommendedName>
        <fullName evidence="1">Haemophore haem-binding domain-containing protein</fullName>
    </recommendedName>
</protein>
<dbReference type="OrthoDB" id="7448035at2"/>
<proteinExistence type="predicted"/>
<name>A0A1B9CYK8_MYCMA</name>
<comment type="caution">
    <text evidence="2">The sequence shown here is derived from an EMBL/GenBank/DDBJ whole genome shotgun (WGS) entry which is preliminary data.</text>
</comment>
<evidence type="ECO:0000313" key="2">
    <source>
        <dbReference type="EMBL" id="OCB47802.1"/>
    </source>
</evidence>
<dbReference type="Gene3D" id="1.20.20.20">
    <property type="entry name" value="Haemophore, haem-binding domain"/>
    <property type="match status" value="1"/>
</dbReference>
<reference evidence="2 3" key="1">
    <citation type="submission" date="2016-06" db="EMBL/GenBank/DDBJ databases">
        <authorList>
            <person name="Kjaerup R.B."/>
            <person name="Dalgaard T.S."/>
            <person name="Juul-Madsen H.R."/>
        </authorList>
    </citation>
    <scope>NUCLEOTIDE SEQUENCE [LARGE SCALE GENOMIC DNA]</scope>
    <source>
        <strain evidence="2 3">E3012</strain>
    </source>
</reference>
<accession>A0A1B9CYK8</accession>
<dbReference type="EMBL" id="MBEE01000208">
    <property type="protein sequence ID" value="OCB47802.1"/>
    <property type="molecule type" value="Genomic_DNA"/>
</dbReference>
<dbReference type="InterPro" id="IPR038378">
    <property type="entry name" value="MHB_sf"/>
</dbReference>
<sequence>MFPVDLLRPRLLVGAIGAGAVAGTLVCATAGIAAADPPPRPPNCTAADVAGVAAGVAAALSTYLYTHPDLNGFYTGLQDQPKDQIREDVQQYFNANPQEQADLENIRQPLADIRQRCQWTPLVGQPGAAPD</sequence>
<organism evidence="2 3">
    <name type="scientific">Mycobacterium malmoense</name>
    <dbReference type="NCBI Taxonomy" id="1780"/>
    <lineage>
        <taxon>Bacteria</taxon>
        <taxon>Bacillati</taxon>
        <taxon>Actinomycetota</taxon>
        <taxon>Actinomycetes</taxon>
        <taxon>Mycobacteriales</taxon>
        <taxon>Mycobacteriaceae</taxon>
        <taxon>Mycobacterium</taxon>
    </lineage>
</organism>
<gene>
    <name evidence="2" type="ORF">A5677_26045</name>
</gene>